<evidence type="ECO:0000313" key="2">
    <source>
        <dbReference type="Proteomes" id="UP000192328"/>
    </source>
</evidence>
<accession>A0AC61PQM6</accession>
<evidence type="ECO:0000313" key="1">
    <source>
        <dbReference type="EMBL" id="SMC92834.1"/>
    </source>
</evidence>
<proteinExistence type="predicted"/>
<dbReference type="Proteomes" id="UP000192328">
    <property type="component" value="Unassembled WGS sequence"/>
</dbReference>
<protein>
    <submittedName>
        <fullName evidence="1">SpoIID/LytB domain protein</fullName>
    </submittedName>
</protein>
<name>A0AC61PQM6_9FIRM</name>
<reference evidence="1" key="1">
    <citation type="submission" date="2017-04" db="EMBL/GenBank/DDBJ databases">
        <authorList>
            <person name="Varghese N."/>
            <person name="Submissions S."/>
        </authorList>
    </citation>
    <scope>NUCLEOTIDE SEQUENCE</scope>
    <source>
        <strain evidence="1">WTE2008</strain>
    </source>
</reference>
<gene>
    <name evidence="1" type="ORF">SAMN06297397_0049</name>
</gene>
<comment type="caution">
    <text evidence="1">The sequence shown here is derived from an EMBL/GenBank/DDBJ whole genome shotgun (WGS) entry which is preliminary data.</text>
</comment>
<keyword evidence="2" id="KW-1185">Reference proteome</keyword>
<organism evidence="1 2">
    <name type="scientific">Aristaeella lactis</name>
    <dbReference type="NCBI Taxonomy" id="3046383"/>
    <lineage>
        <taxon>Bacteria</taxon>
        <taxon>Bacillati</taxon>
        <taxon>Bacillota</taxon>
        <taxon>Clostridia</taxon>
        <taxon>Eubacteriales</taxon>
        <taxon>Aristaeellaceae</taxon>
        <taxon>Aristaeella</taxon>
    </lineage>
</organism>
<sequence length="592" mass="64535">MSIIRKQTVLHKAVLLLLCLALLLPQVSLAAKKTNTASSDIRVLLTRLNLSDEAWMTLEGRYLTQCADGGEVLLPAGAQITVLLRNGKMVLFHNGLSLSAGKELKLLRRRDGDTEPGIRFNLQAGVYPGDLTLTVKDGAIRPILTLPLESYLKGVVPYEMSDSFPLEALKAQAVCARTYALSKMNPSAEWDVVDNTNDQAFKGTPDNSENASLAVLETEGLVLTWNSKLITAWYSASNGGQTELPGNIWSGDNIPGCFAMTDDPWDVQNPESTVRTAVLQKDGSGLSAGLLRLIRAALAKEPELDDFRLTEKDEIRVDAIRGVKLTTPRYKAPSRLMTRLELTVSLSAVLKEGRTRRSTDEDELSISEILYPDRTAEPTDTPAPAAEAVSELIPAGTYTAVLDLFPETVFQLGLSVYGADNEIITVSEDETSFTLTAGRYGHGVGMSQRGAQQQASEGKKKYTEILDFYYPGAKLRRYTGESAALPTPDPLLGETPGPIPTATPRPTLMPVTTAETGLPEGAWMATVENIDDDSSLNLREKPSAGSKVLRRLYKHQPLIVLEEAEVPGWARVKTDVVEGYVMLSFLQKAEKE</sequence>
<dbReference type="EMBL" id="FWXZ01000010">
    <property type="protein sequence ID" value="SMC92834.1"/>
    <property type="molecule type" value="Genomic_DNA"/>
</dbReference>